<evidence type="ECO:0000313" key="3">
    <source>
        <dbReference type="Proteomes" id="UP000823388"/>
    </source>
</evidence>
<dbReference type="Proteomes" id="UP000823388">
    <property type="component" value="Chromosome 5K"/>
</dbReference>
<keyword evidence="3" id="KW-1185">Reference proteome</keyword>
<accession>A0A8T0SRK6</accession>
<feature type="compositionally biased region" description="Low complexity" evidence="1">
    <location>
        <begin position="53"/>
        <end position="65"/>
    </location>
</feature>
<protein>
    <submittedName>
        <fullName evidence="2">Uncharacterized protein</fullName>
    </submittedName>
</protein>
<evidence type="ECO:0000256" key="1">
    <source>
        <dbReference type="SAM" id="MobiDB-lite"/>
    </source>
</evidence>
<feature type="compositionally biased region" description="Basic and acidic residues" evidence="1">
    <location>
        <begin position="66"/>
        <end position="79"/>
    </location>
</feature>
<organism evidence="2 3">
    <name type="scientific">Panicum virgatum</name>
    <name type="common">Blackwell switchgrass</name>
    <dbReference type="NCBI Taxonomy" id="38727"/>
    <lineage>
        <taxon>Eukaryota</taxon>
        <taxon>Viridiplantae</taxon>
        <taxon>Streptophyta</taxon>
        <taxon>Embryophyta</taxon>
        <taxon>Tracheophyta</taxon>
        <taxon>Spermatophyta</taxon>
        <taxon>Magnoliopsida</taxon>
        <taxon>Liliopsida</taxon>
        <taxon>Poales</taxon>
        <taxon>Poaceae</taxon>
        <taxon>PACMAD clade</taxon>
        <taxon>Panicoideae</taxon>
        <taxon>Panicodae</taxon>
        <taxon>Paniceae</taxon>
        <taxon>Panicinae</taxon>
        <taxon>Panicum</taxon>
        <taxon>Panicum sect. Hiantes</taxon>
    </lineage>
</organism>
<evidence type="ECO:0000313" key="2">
    <source>
        <dbReference type="EMBL" id="KAG2602172.1"/>
    </source>
</evidence>
<gene>
    <name evidence="2" type="ORF">PVAP13_5KG658207</name>
</gene>
<name>A0A8T0SRK6_PANVG</name>
<dbReference type="AlphaFoldDB" id="A0A8T0SRK6"/>
<feature type="region of interest" description="Disordered" evidence="1">
    <location>
        <begin position="1"/>
        <end position="113"/>
    </location>
</feature>
<sequence length="113" mass="11987">MSIALPYHPVALRCRAPRTPPHPPPQAAADRGIGLRADSVGSPRPLAPSLTFRSPAAPGRATPPGRGKENHRATRHADASHPPSSRPRRHIPCAREQPVSSCPARSPHCAITS</sequence>
<reference evidence="2" key="1">
    <citation type="submission" date="2020-05" db="EMBL/GenBank/DDBJ databases">
        <title>WGS assembly of Panicum virgatum.</title>
        <authorList>
            <person name="Lovell J.T."/>
            <person name="Jenkins J."/>
            <person name="Shu S."/>
            <person name="Juenger T.E."/>
            <person name="Schmutz J."/>
        </authorList>
    </citation>
    <scope>NUCLEOTIDE SEQUENCE</scope>
    <source>
        <strain evidence="2">AP13</strain>
    </source>
</reference>
<comment type="caution">
    <text evidence="2">The sequence shown here is derived from an EMBL/GenBank/DDBJ whole genome shotgun (WGS) entry which is preliminary data.</text>
</comment>
<proteinExistence type="predicted"/>
<dbReference type="EMBL" id="CM029045">
    <property type="protein sequence ID" value="KAG2602172.1"/>
    <property type="molecule type" value="Genomic_DNA"/>
</dbReference>